<reference evidence="3 4" key="1">
    <citation type="journal article" date="2015" name="Nature">
        <title>rRNA introns, odd ribosomes, and small enigmatic genomes across a large radiation of phyla.</title>
        <authorList>
            <person name="Brown C.T."/>
            <person name="Hug L.A."/>
            <person name="Thomas B.C."/>
            <person name="Sharon I."/>
            <person name="Castelle C.J."/>
            <person name="Singh A."/>
            <person name="Wilkins M.J."/>
            <person name="Williams K.H."/>
            <person name="Banfield J.F."/>
        </authorList>
    </citation>
    <scope>NUCLEOTIDE SEQUENCE [LARGE SCALE GENOMIC DNA]</scope>
</reference>
<dbReference type="InterPro" id="IPR011109">
    <property type="entry name" value="DNA_bind_recombinase_dom"/>
</dbReference>
<feature type="domain" description="Resolvase/invertase-type recombinase catalytic" evidence="1">
    <location>
        <begin position="9"/>
        <end position="155"/>
    </location>
</feature>
<dbReference type="InterPro" id="IPR038109">
    <property type="entry name" value="DNA_bind_recomb_sf"/>
</dbReference>
<dbReference type="SMART" id="SM00857">
    <property type="entry name" value="Resolvase"/>
    <property type="match status" value="1"/>
</dbReference>
<dbReference type="InterPro" id="IPR006119">
    <property type="entry name" value="Resolv_N"/>
</dbReference>
<dbReference type="EMBL" id="LBSV01000014">
    <property type="protein sequence ID" value="KKQ24747.1"/>
    <property type="molecule type" value="Genomic_DNA"/>
</dbReference>
<dbReference type="Pfam" id="PF07508">
    <property type="entry name" value="Recombinase"/>
    <property type="match status" value="1"/>
</dbReference>
<dbReference type="InterPro" id="IPR025827">
    <property type="entry name" value="Zn_ribbon_recom_dom"/>
</dbReference>
<dbReference type="SUPFAM" id="SSF53041">
    <property type="entry name" value="Resolvase-like"/>
    <property type="match status" value="1"/>
</dbReference>
<evidence type="ECO:0000259" key="1">
    <source>
        <dbReference type="PROSITE" id="PS51736"/>
    </source>
</evidence>
<evidence type="ECO:0000259" key="2">
    <source>
        <dbReference type="PROSITE" id="PS51737"/>
    </source>
</evidence>
<dbReference type="PANTHER" id="PTHR30461:SF23">
    <property type="entry name" value="DNA RECOMBINASE-RELATED"/>
    <property type="match status" value="1"/>
</dbReference>
<feature type="domain" description="Recombinase" evidence="2">
    <location>
        <begin position="162"/>
        <end position="269"/>
    </location>
</feature>
<evidence type="ECO:0000313" key="4">
    <source>
        <dbReference type="Proteomes" id="UP000034917"/>
    </source>
</evidence>
<dbReference type="InterPro" id="IPR036162">
    <property type="entry name" value="Resolvase-like_N_sf"/>
</dbReference>
<accession>A0A0G0G3Y4</accession>
<dbReference type="AlphaFoldDB" id="A0A0G0G3Y4"/>
<dbReference type="CDD" id="cd00338">
    <property type="entry name" value="Ser_Recombinase"/>
    <property type="match status" value="1"/>
</dbReference>
<dbReference type="Pfam" id="PF13408">
    <property type="entry name" value="Zn_ribbon_recom"/>
    <property type="match status" value="1"/>
</dbReference>
<dbReference type="GO" id="GO:0003677">
    <property type="term" value="F:DNA binding"/>
    <property type="evidence" value="ECO:0007669"/>
    <property type="project" value="InterPro"/>
</dbReference>
<gene>
    <name evidence="3" type="ORF">US40_C0014G0032</name>
</gene>
<evidence type="ECO:0000313" key="3">
    <source>
        <dbReference type="EMBL" id="KKQ24747.1"/>
    </source>
</evidence>
<sequence length="508" mass="58734">MKSPAPASKYFLYARKSTDDAEHQLLSIPAQIDELRTFAEKEGLNIVDTIIESKTAKVPGRELFNQMLDRIEKGEAQGILAWHPDRLARNAVDSGRIVYLLDRNILSDLKFPTFWFQNTPQGLFMLSIAFGQSKYYVDSLSENTKRGLRQKVRRGECAGLAPLGYLNDRLNKKAIIDPKVAPIIKELFEIYSKGNSTFESLSLFLESKGVISRGDIPIHKSRITFILSNPFYCGFFRFNKEIYQGIHQPLITKKLFDEVQAVIKRKTHIYPQKSLDFPFTGLIKCGECGMMVTAEHHIRRYETVNHTVDFIYYRCTRKSKLSSCSQPFIRQEILTAQLNQHIQKVSLSTSDHDWLIKRLEEDRRQQRSEVLVIVQEFKKDLVSINEKLSKLLDSYLDNVVSREDYLIKKENLFSSKKTIEQRINTLEQSPNKWLEPMREFFNTALTADKIASDNINLFQKREFLKKTGSNLILKNRIVDCDLPDQWAALLRRPTSRNLEARAGIEPAQ</sequence>
<dbReference type="Gene3D" id="3.40.50.1390">
    <property type="entry name" value="Resolvase, N-terminal catalytic domain"/>
    <property type="match status" value="1"/>
</dbReference>
<dbReference type="InterPro" id="IPR050639">
    <property type="entry name" value="SSR_resolvase"/>
</dbReference>
<comment type="caution">
    <text evidence="3">The sequence shown here is derived from an EMBL/GenBank/DDBJ whole genome shotgun (WGS) entry which is preliminary data.</text>
</comment>
<dbReference type="Proteomes" id="UP000034917">
    <property type="component" value="Unassembled WGS sequence"/>
</dbReference>
<dbReference type="PROSITE" id="PS51737">
    <property type="entry name" value="RECOMBINASE_DNA_BIND"/>
    <property type="match status" value="1"/>
</dbReference>
<protein>
    <submittedName>
        <fullName evidence="3">Recombinase</fullName>
    </submittedName>
</protein>
<proteinExistence type="predicted"/>
<dbReference type="Gene3D" id="3.90.1750.20">
    <property type="entry name" value="Putative Large Serine Recombinase, Chain B, Domain 2"/>
    <property type="match status" value="1"/>
</dbReference>
<dbReference type="GO" id="GO:0000150">
    <property type="term" value="F:DNA strand exchange activity"/>
    <property type="evidence" value="ECO:0007669"/>
    <property type="project" value="InterPro"/>
</dbReference>
<dbReference type="PANTHER" id="PTHR30461">
    <property type="entry name" value="DNA-INVERTASE FROM LAMBDOID PROPHAGE"/>
    <property type="match status" value="1"/>
</dbReference>
<name>A0A0G0G3Y4_9BACT</name>
<organism evidence="3 4">
    <name type="scientific">Candidatus Roizmanbacteria bacterium GW2011_GWC2_37_13</name>
    <dbReference type="NCBI Taxonomy" id="1618486"/>
    <lineage>
        <taxon>Bacteria</taxon>
        <taxon>Candidatus Roizmaniibacteriota</taxon>
    </lineage>
</organism>
<dbReference type="Pfam" id="PF00239">
    <property type="entry name" value="Resolvase"/>
    <property type="match status" value="1"/>
</dbReference>
<dbReference type="PROSITE" id="PS51736">
    <property type="entry name" value="RECOMBINASES_3"/>
    <property type="match status" value="1"/>
</dbReference>